<protein>
    <submittedName>
        <fullName evidence="2">Large-conductance mechanosensitive channel</fullName>
    </submittedName>
</protein>
<dbReference type="EMBL" id="JASDAP010000008">
    <property type="protein sequence ID" value="KAK1898344.1"/>
    <property type="molecule type" value="Genomic_DNA"/>
</dbReference>
<keyword evidence="3" id="KW-1185">Reference proteome</keyword>
<comment type="caution">
    <text evidence="2">The sequence shown here is derived from an EMBL/GenBank/DDBJ whole genome shotgun (WGS) entry which is preliminary data.</text>
</comment>
<evidence type="ECO:0000313" key="2">
    <source>
        <dbReference type="EMBL" id="KAK1898344.1"/>
    </source>
</evidence>
<dbReference type="AlphaFoldDB" id="A0AAD9CBE8"/>
<gene>
    <name evidence="2" type="ORF">KUDE01_017868</name>
</gene>
<accession>A0AAD9CBE8</accession>
<proteinExistence type="predicted"/>
<keyword evidence="1" id="KW-0812">Transmembrane</keyword>
<keyword evidence="1" id="KW-1133">Transmembrane helix</keyword>
<feature type="transmembrane region" description="Helical" evidence="1">
    <location>
        <begin position="37"/>
        <end position="61"/>
    </location>
</feature>
<keyword evidence="1" id="KW-0472">Membrane</keyword>
<dbReference type="Proteomes" id="UP001228049">
    <property type="component" value="Unassembled WGS sequence"/>
</dbReference>
<reference evidence="2" key="1">
    <citation type="submission" date="2023-04" db="EMBL/GenBank/DDBJ databases">
        <title>Chromosome-level genome of Chaenocephalus aceratus.</title>
        <authorList>
            <person name="Park H."/>
        </authorList>
    </citation>
    <scope>NUCLEOTIDE SEQUENCE</scope>
    <source>
        <strain evidence="2">DE</strain>
        <tissue evidence="2">Muscle</tissue>
    </source>
</reference>
<organism evidence="2 3">
    <name type="scientific">Dissostichus eleginoides</name>
    <name type="common">Patagonian toothfish</name>
    <name type="synonym">Dissostichus amissus</name>
    <dbReference type="NCBI Taxonomy" id="100907"/>
    <lineage>
        <taxon>Eukaryota</taxon>
        <taxon>Metazoa</taxon>
        <taxon>Chordata</taxon>
        <taxon>Craniata</taxon>
        <taxon>Vertebrata</taxon>
        <taxon>Euteleostomi</taxon>
        <taxon>Actinopterygii</taxon>
        <taxon>Neopterygii</taxon>
        <taxon>Teleostei</taxon>
        <taxon>Neoteleostei</taxon>
        <taxon>Acanthomorphata</taxon>
        <taxon>Eupercaria</taxon>
        <taxon>Perciformes</taxon>
        <taxon>Notothenioidei</taxon>
        <taxon>Nototheniidae</taxon>
        <taxon>Dissostichus</taxon>
    </lineage>
</organism>
<feature type="transmembrane region" description="Helical" evidence="1">
    <location>
        <begin position="7"/>
        <end position="31"/>
    </location>
</feature>
<evidence type="ECO:0000256" key="1">
    <source>
        <dbReference type="SAM" id="Phobius"/>
    </source>
</evidence>
<name>A0AAD9CBE8_DISEL</name>
<evidence type="ECO:0000313" key="3">
    <source>
        <dbReference type="Proteomes" id="UP001228049"/>
    </source>
</evidence>
<sequence length="66" mass="5890">MLGAVEILCHVAAAAGAITGAAVGAITGAAVGAITGAAVGAITGGVVMVAGAAANVVGCSVQPFLK</sequence>